<accession>A0A2L0UHL5</accession>
<proteinExistence type="predicted"/>
<evidence type="ECO:0000313" key="2">
    <source>
        <dbReference type="Proteomes" id="UP000239187"/>
    </source>
</evidence>
<dbReference type="Proteomes" id="UP000239187">
    <property type="component" value="Chromosome"/>
</dbReference>
<dbReference type="AlphaFoldDB" id="A0A2L0UHL5"/>
<organism evidence="1 2">
    <name type="scientific">Arthrobacter agilis</name>
    <dbReference type="NCBI Taxonomy" id="37921"/>
    <lineage>
        <taxon>Bacteria</taxon>
        <taxon>Bacillati</taxon>
        <taxon>Actinomycetota</taxon>
        <taxon>Actinomycetes</taxon>
        <taxon>Micrococcales</taxon>
        <taxon>Micrococcaceae</taxon>
        <taxon>Arthrobacter</taxon>
    </lineage>
</organism>
<dbReference type="EMBL" id="CP024915">
    <property type="protein sequence ID" value="AUZ88729.1"/>
    <property type="molecule type" value="Genomic_DNA"/>
</dbReference>
<evidence type="ECO:0000313" key="1">
    <source>
        <dbReference type="EMBL" id="AUZ88729.1"/>
    </source>
</evidence>
<gene>
    <name evidence="1" type="ORF">CVO76_14555</name>
</gene>
<feature type="non-terminal residue" evidence="1">
    <location>
        <position position="1"/>
    </location>
</feature>
<sequence length="71" mass="7672">RLADLIQDLDALAPVRAANRRWVLDRYPFARTGAALQEAVAAAWARPGDDAVAVHPAAWLDTLGPNFTAYA</sequence>
<dbReference type="RefSeq" id="WP_208739912.1">
    <property type="nucleotide sequence ID" value="NZ_CP024915.1"/>
</dbReference>
<reference evidence="1 2" key="1">
    <citation type="submission" date="2017-11" db="EMBL/GenBank/DDBJ databases">
        <title>Draft genome of Arthrobacter agilis strain UMCV2, a plant growth-promoting rhizobacterium and biocontrol capacity of phytopathogenic fungi.</title>
        <authorList>
            <person name="Martinez-Camara R."/>
            <person name="Santoyo G."/>
            <person name="Moreno-Hagelsieb G."/>
            <person name="Valencia-Cantero E."/>
        </authorList>
    </citation>
    <scope>NUCLEOTIDE SEQUENCE [LARGE SCALE GENOMIC DNA]</scope>
    <source>
        <strain evidence="1 2">UMCV2</strain>
    </source>
</reference>
<protein>
    <submittedName>
        <fullName evidence="1">Uncharacterized protein</fullName>
    </submittedName>
</protein>
<name>A0A2L0UHL5_9MICC</name>